<accession>A0A1I7FAK9</accession>
<organism evidence="3 4">
    <name type="scientific">Pustulibacterium marinum</name>
    <dbReference type="NCBI Taxonomy" id="1224947"/>
    <lineage>
        <taxon>Bacteria</taxon>
        <taxon>Pseudomonadati</taxon>
        <taxon>Bacteroidota</taxon>
        <taxon>Flavobacteriia</taxon>
        <taxon>Flavobacteriales</taxon>
        <taxon>Flavobacteriaceae</taxon>
        <taxon>Pustulibacterium</taxon>
    </lineage>
</organism>
<dbReference type="InterPro" id="IPR054828">
    <property type="entry name" value="Vit_B12_bind_prot"/>
</dbReference>
<name>A0A1I7FAK9_9FLAO</name>
<evidence type="ECO:0000313" key="3">
    <source>
        <dbReference type="EMBL" id="SFU33222.1"/>
    </source>
</evidence>
<keyword evidence="4" id="KW-1185">Reference proteome</keyword>
<keyword evidence="1" id="KW-0732">Signal</keyword>
<evidence type="ECO:0000259" key="2">
    <source>
        <dbReference type="PROSITE" id="PS50983"/>
    </source>
</evidence>
<dbReference type="PANTHER" id="PTHR30535">
    <property type="entry name" value="VITAMIN B12-BINDING PROTEIN"/>
    <property type="match status" value="1"/>
</dbReference>
<feature type="domain" description="Fe/B12 periplasmic-binding" evidence="2">
    <location>
        <begin position="21"/>
        <end position="251"/>
    </location>
</feature>
<gene>
    <name evidence="3" type="ORF">SAMN05216480_101797</name>
</gene>
<dbReference type="Gene3D" id="3.40.50.1980">
    <property type="entry name" value="Nitrogenase molybdenum iron protein domain"/>
    <property type="match status" value="2"/>
</dbReference>
<sequence>MKIQITDAVGNKLSFNKVPSRIVSLVPSQTELLVDLGLADSIVGVTKFCIHPANIRKNKTVVGGTKQVNFEKIIALQPDVILCNKEENTAEMVAELQQIAPVHVSEVASISEAQLLFKQYGILFDKVFQADKLLAQINSKIEKLKTISDSEKPKSALYFIWKDPWMVAGNDTYINEMMQLLGYQNVIQENRYPQIVLDAFQTNPPECILLSSEPYPFQKKHVQQLTEFFKDSKIELIDGELFSWFGTRLIK</sequence>
<dbReference type="NCBIfam" id="NF038402">
    <property type="entry name" value="TroA_like"/>
    <property type="match status" value="1"/>
</dbReference>
<dbReference type="SUPFAM" id="SSF53807">
    <property type="entry name" value="Helical backbone' metal receptor"/>
    <property type="match status" value="1"/>
</dbReference>
<dbReference type="PROSITE" id="PS50983">
    <property type="entry name" value="FE_B12_PBP"/>
    <property type="match status" value="1"/>
</dbReference>
<dbReference type="RefSeq" id="WP_245766517.1">
    <property type="nucleotide sequence ID" value="NZ_FPBK01000001.1"/>
</dbReference>
<dbReference type="STRING" id="1224947.SAMN05216480_101797"/>
<dbReference type="PANTHER" id="PTHR30535:SF35">
    <property type="entry name" value="PERIPLASMIC BINDING PROTEIN"/>
    <property type="match status" value="1"/>
</dbReference>
<dbReference type="Proteomes" id="UP000199138">
    <property type="component" value="Unassembled WGS sequence"/>
</dbReference>
<evidence type="ECO:0000256" key="1">
    <source>
        <dbReference type="ARBA" id="ARBA00022729"/>
    </source>
</evidence>
<dbReference type="InterPro" id="IPR002491">
    <property type="entry name" value="ABC_transptr_periplasmic_BD"/>
</dbReference>
<dbReference type="Pfam" id="PF01497">
    <property type="entry name" value="Peripla_BP_2"/>
    <property type="match status" value="1"/>
</dbReference>
<proteinExistence type="predicted"/>
<dbReference type="InterPro" id="IPR050902">
    <property type="entry name" value="ABC_Transporter_SBP"/>
</dbReference>
<dbReference type="AlphaFoldDB" id="A0A1I7FAK9"/>
<evidence type="ECO:0000313" key="4">
    <source>
        <dbReference type="Proteomes" id="UP000199138"/>
    </source>
</evidence>
<dbReference type="EMBL" id="FPBK01000001">
    <property type="protein sequence ID" value="SFU33222.1"/>
    <property type="molecule type" value="Genomic_DNA"/>
</dbReference>
<reference evidence="3 4" key="1">
    <citation type="submission" date="2016-10" db="EMBL/GenBank/DDBJ databases">
        <authorList>
            <person name="de Groot N.N."/>
        </authorList>
    </citation>
    <scope>NUCLEOTIDE SEQUENCE [LARGE SCALE GENOMIC DNA]</scope>
    <source>
        <strain evidence="3 4">CGMCC 1.12333</strain>
    </source>
</reference>
<protein>
    <submittedName>
        <fullName evidence="3">Substrate-binding protein</fullName>
    </submittedName>
</protein>